<keyword evidence="8" id="KW-0539">Nucleus</keyword>
<keyword evidence="7" id="KW-0906">Nuclear pore complex</keyword>
<feature type="region of interest" description="Disordered" evidence="9">
    <location>
        <begin position="1"/>
        <end position="188"/>
    </location>
</feature>
<comment type="similarity">
    <text evidence="2">Belongs to the nucleoporin Nup85 family.</text>
</comment>
<evidence type="ECO:0000256" key="7">
    <source>
        <dbReference type="ARBA" id="ARBA00023132"/>
    </source>
</evidence>
<dbReference type="GO" id="GO:0045893">
    <property type="term" value="P:positive regulation of DNA-templated transcription"/>
    <property type="evidence" value="ECO:0007669"/>
    <property type="project" value="TreeGrafter"/>
</dbReference>
<evidence type="ECO:0000256" key="9">
    <source>
        <dbReference type="SAM" id="MobiDB-lite"/>
    </source>
</evidence>
<dbReference type="EMBL" id="CALLCH030000012">
    <property type="protein sequence ID" value="CAI4215263.1"/>
    <property type="molecule type" value="Genomic_DNA"/>
</dbReference>
<sequence>MMRGLTGSKPATSNFSSGGSGSTGRNLFARKGNSPLTRTGRGTSQRGPSGLSQSIRAESIDNESPPKKSAGTFRLAFDEFDDSEDEDTDHDPDGEEEDGEEDGDGEEEEDYDEEEEGEEEEEEEEEEYEEEDVRLPFGRSGHGALDAEVERYINREIRGEDESEEEASEDGEEEAEAEDDDDPFLTMHDEPHDTIEGSDMEDDLMVLTTPAADERARREAENIFRASSMRKSALGPKVNLQFDATSREHYRTTGPAIINETPDLILDTEDIVSRLYDEGIGAKDDAEKLDNSLGVAAIGLTQIWNDYAHDLPHSEQEHAAEIGPPPSADPFKRPHSSPICDWTLFRVKARASLDQLQRFAEGKDHQQFGSNELEQGNSLVGLARKAESQVPWEVYEQLTSIYDIVIGDATAILETAQDWCEATVGLCGWWDEEKDKPKKRRLGQSLNLLGSTQLIALEDYFERMARAVHTAVESDFHFDPRNGVAVAVASAFECNFAAVIGILRTWSLPIACATAEVAALGQWLPKAQPKPLLPMDTLDDDDLEVLGVPQQGPDEVEGIKDTTIVQYARELAGIDRISSEREGWEVAIQVLGRMDSVEKSEETVGELLHDLLETLQPDSSVTVDKMWRILSDLGMVSFAEETAEAFADLLGKDSHRYVYGVPPPSDLDDHLHRLLTARSATLEDLANLDIEAAELVGRILSGYATLRKFYEIRDSEDTNGLANPGPRSVANKKLAAAALVAAIASSDDNIRGVFGHQPPVLSLEQMDVLLKAIEDLETVGSRVYTACDEFFGLVLASAQGLKGSTPADLMNGSSMLASQLHRSISGSSLARVPKRGWDWRAGLRANSTAEEVLRILRLGLSKELARLWLQDADNVALF</sequence>
<keyword evidence="4" id="KW-0509">mRNA transport</keyword>
<dbReference type="OrthoDB" id="5422384at2759"/>
<comment type="subcellular location">
    <subcellularLocation>
        <location evidence="1">Nucleus</location>
        <location evidence="1">Nuclear pore complex</location>
    </subcellularLocation>
</comment>
<dbReference type="GO" id="GO:0031080">
    <property type="term" value="C:nuclear pore outer ring"/>
    <property type="evidence" value="ECO:0007669"/>
    <property type="project" value="TreeGrafter"/>
</dbReference>
<keyword evidence="6" id="KW-0811">Translocation</keyword>
<evidence type="ECO:0000256" key="1">
    <source>
        <dbReference type="ARBA" id="ARBA00004567"/>
    </source>
</evidence>
<dbReference type="AlphaFoldDB" id="A0A9P1H3F4"/>
<name>A0A9P1H3F4_9PEZI</name>
<evidence type="ECO:0000313" key="10">
    <source>
        <dbReference type="EMBL" id="CAI4215263.1"/>
    </source>
</evidence>
<evidence type="ECO:0000313" key="11">
    <source>
        <dbReference type="Proteomes" id="UP000838763"/>
    </source>
</evidence>
<dbReference type="GO" id="GO:0006606">
    <property type="term" value="P:protein import into nucleus"/>
    <property type="evidence" value="ECO:0007669"/>
    <property type="project" value="TreeGrafter"/>
</dbReference>
<protein>
    <recommendedName>
        <fullName evidence="12">Nuclear pore complex protein Nup85</fullName>
    </recommendedName>
</protein>
<evidence type="ECO:0000256" key="3">
    <source>
        <dbReference type="ARBA" id="ARBA00022448"/>
    </source>
</evidence>
<evidence type="ECO:0000256" key="4">
    <source>
        <dbReference type="ARBA" id="ARBA00022816"/>
    </source>
</evidence>
<dbReference type="GO" id="GO:0017056">
    <property type="term" value="F:structural constituent of nuclear pore"/>
    <property type="evidence" value="ECO:0007669"/>
    <property type="project" value="TreeGrafter"/>
</dbReference>
<feature type="compositionally biased region" description="Acidic residues" evidence="9">
    <location>
        <begin position="161"/>
        <end position="183"/>
    </location>
</feature>
<dbReference type="GO" id="GO:0006406">
    <property type="term" value="P:mRNA export from nucleus"/>
    <property type="evidence" value="ECO:0007669"/>
    <property type="project" value="TreeGrafter"/>
</dbReference>
<evidence type="ECO:0008006" key="12">
    <source>
        <dbReference type="Google" id="ProtNLM"/>
    </source>
</evidence>
<evidence type="ECO:0000256" key="5">
    <source>
        <dbReference type="ARBA" id="ARBA00022927"/>
    </source>
</evidence>
<feature type="compositionally biased region" description="Basic and acidic residues" evidence="9">
    <location>
        <begin position="148"/>
        <end position="160"/>
    </location>
</feature>
<gene>
    <name evidence="10" type="ORF">PPNO1_LOCUS4976</name>
</gene>
<dbReference type="PANTHER" id="PTHR13373">
    <property type="entry name" value="FROUNT PROTEIN-RELATED"/>
    <property type="match status" value="1"/>
</dbReference>
<feature type="region of interest" description="Disordered" evidence="9">
    <location>
        <begin position="314"/>
        <end position="333"/>
    </location>
</feature>
<keyword evidence="5" id="KW-0653">Protein transport</keyword>
<feature type="compositionally biased region" description="Acidic residues" evidence="9">
    <location>
        <begin position="78"/>
        <end position="132"/>
    </location>
</feature>
<organism evidence="10 11">
    <name type="scientific">Parascedosporium putredinis</name>
    <dbReference type="NCBI Taxonomy" id="1442378"/>
    <lineage>
        <taxon>Eukaryota</taxon>
        <taxon>Fungi</taxon>
        <taxon>Dikarya</taxon>
        <taxon>Ascomycota</taxon>
        <taxon>Pezizomycotina</taxon>
        <taxon>Sordariomycetes</taxon>
        <taxon>Hypocreomycetidae</taxon>
        <taxon>Microascales</taxon>
        <taxon>Microascaceae</taxon>
        <taxon>Parascedosporium</taxon>
    </lineage>
</organism>
<proteinExistence type="inferred from homology"/>
<comment type="caution">
    <text evidence="10">The sequence shown here is derived from an EMBL/GenBank/DDBJ whole genome shotgun (WGS) entry which is preliminary data.</text>
</comment>
<evidence type="ECO:0000256" key="2">
    <source>
        <dbReference type="ARBA" id="ARBA00005573"/>
    </source>
</evidence>
<evidence type="ECO:0000256" key="8">
    <source>
        <dbReference type="ARBA" id="ARBA00023242"/>
    </source>
</evidence>
<dbReference type="InterPro" id="IPR011502">
    <property type="entry name" value="Nucleoporin_Nup85"/>
</dbReference>
<evidence type="ECO:0000256" key="6">
    <source>
        <dbReference type="ARBA" id="ARBA00023010"/>
    </source>
</evidence>
<feature type="compositionally biased region" description="Polar residues" evidence="9">
    <location>
        <begin position="34"/>
        <end position="56"/>
    </location>
</feature>
<accession>A0A9P1H3F4</accession>
<dbReference type="Proteomes" id="UP000838763">
    <property type="component" value="Unassembled WGS sequence"/>
</dbReference>
<dbReference type="PANTHER" id="PTHR13373:SF21">
    <property type="entry name" value="NUCLEAR PORE COMPLEX PROTEIN NUP85"/>
    <property type="match status" value="1"/>
</dbReference>
<keyword evidence="3" id="KW-0813">Transport</keyword>
<reference evidence="10" key="1">
    <citation type="submission" date="2022-11" db="EMBL/GenBank/DDBJ databases">
        <authorList>
            <person name="Scott C."/>
            <person name="Bruce N."/>
        </authorList>
    </citation>
    <scope>NUCLEOTIDE SEQUENCE</scope>
</reference>
<keyword evidence="11" id="KW-1185">Reference proteome</keyword>